<dbReference type="Proteomes" id="UP000237673">
    <property type="component" value="Chromosome"/>
</dbReference>
<keyword evidence="2" id="KW-1185">Reference proteome</keyword>
<proteinExistence type="predicted"/>
<accession>A0ABM6S0U5</accession>
<evidence type="ECO:0000313" key="2">
    <source>
        <dbReference type="Proteomes" id="UP000237673"/>
    </source>
</evidence>
<protein>
    <submittedName>
        <fullName evidence="1">Uncharacterized protein</fullName>
    </submittedName>
</protein>
<reference evidence="1 2" key="1">
    <citation type="submission" date="2018-01" db="EMBL/GenBank/DDBJ databases">
        <title>Complete and assembled Genome of Pantoea calida DSM22759T.</title>
        <authorList>
            <person name="Stevens M.J.A."/>
            <person name="Zurfluh K."/>
            <person name="Stephan R."/>
        </authorList>
    </citation>
    <scope>NUCLEOTIDE SEQUENCE [LARGE SCALE GENOMIC DNA]</scope>
    <source>
        <strain evidence="1 2">DSM 22759</strain>
    </source>
</reference>
<gene>
    <name evidence="1" type="ORF">C2E16_05990</name>
</gene>
<name>A0ABM6S0U5_9GAMM</name>
<dbReference type="EMBL" id="CP026378">
    <property type="protein sequence ID" value="AUY24510.1"/>
    <property type="molecule type" value="Genomic_DNA"/>
</dbReference>
<organism evidence="1 2">
    <name type="scientific">Mixta calida</name>
    <dbReference type="NCBI Taxonomy" id="665913"/>
    <lineage>
        <taxon>Bacteria</taxon>
        <taxon>Pseudomonadati</taxon>
        <taxon>Pseudomonadota</taxon>
        <taxon>Gammaproteobacteria</taxon>
        <taxon>Enterobacterales</taxon>
        <taxon>Erwiniaceae</taxon>
        <taxon>Mixta</taxon>
    </lineage>
</organism>
<sequence length="92" mass="10779">MRLNWGKNATNPEVLAPAFQSFDKMKDKIDQVDIFILNIYSNKECRETLTALYDMTFPDLVKLHNYLIFKASLTTLQQHAQHLKLEQIHNSK</sequence>
<evidence type="ECO:0000313" key="1">
    <source>
        <dbReference type="EMBL" id="AUY24510.1"/>
    </source>
</evidence>